<organism evidence="3 5">
    <name type="scientific">Puccinia coronata f. sp. avenae</name>
    <dbReference type="NCBI Taxonomy" id="200324"/>
    <lineage>
        <taxon>Eukaryota</taxon>
        <taxon>Fungi</taxon>
        <taxon>Dikarya</taxon>
        <taxon>Basidiomycota</taxon>
        <taxon>Pucciniomycotina</taxon>
        <taxon>Pucciniomycetes</taxon>
        <taxon>Pucciniales</taxon>
        <taxon>Pucciniaceae</taxon>
        <taxon>Puccinia</taxon>
    </lineage>
</organism>
<sequence length="156" mass="17560">MAQSAKDDSSESGEQGRDQGHQPVPILSSKFNLTSDSRAPEIEISTHYIDFVINGSRVPQLVTTTTDQSRPHPNPPVTLSAPYQRISSTIIPHRSVRYEIHKQAPHATINHYATHPFYTLFFYFTHSFQTINTPSAILKRNPTSEICNESVNNENL</sequence>
<dbReference type="Proteomes" id="UP000235388">
    <property type="component" value="Unassembled WGS sequence"/>
</dbReference>
<comment type="caution">
    <text evidence="3">The sequence shown here is derived from an EMBL/GenBank/DDBJ whole genome shotgun (WGS) entry which is preliminary data.</text>
</comment>
<dbReference type="EMBL" id="PGCJ01001036">
    <property type="protein sequence ID" value="PLW11039.1"/>
    <property type="molecule type" value="Genomic_DNA"/>
</dbReference>
<evidence type="ECO:0000313" key="5">
    <source>
        <dbReference type="Proteomes" id="UP000235392"/>
    </source>
</evidence>
<name>A0A2N5SNX6_9BASI</name>
<evidence type="ECO:0000313" key="3">
    <source>
        <dbReference type="EMBL" id="PLW14942.1"/>
    </source>
</evidence>
<proteinExistence type="predicted"/>
<keyword evidence="4" id="KW-1185">Reference proteome</keyword>
<evidence type="ECO:0000313" key="2">
    <source>
        <dbReference type="EMBL" id="PLW11039.1"/>
    </source>
</evidence>
<feature type="compositionally biased region" description="Basic and acidic residues" evidence="1">
    <location>
        <begin position="1"/>
        <end position="20"/>
    </location>
</feature>
<protein>
    <submittedName>
        <fullName evidence="3">Uncharacterized protein</fullName>
    </submittedName>
</protein>
<accession>A0A2N5SNX6</accession>
<dbReference type="AlphaFoldDB" id="A0A2N5SNX6"/>
<dbReference type="Proteomes" id="UP000235392">
    <property type="component" value="Unassembled WGS sequence"/>
</dbReference>
<evidence type="ECO:0000313" key="4">
    <source>
        <dbReference type="Proteomes" id="UP000235388"/>
    </source>
</evidence>
<dbReference type="EMBL" id="PGCI01000810">
    <property type="protein sequence ID" value="PLW14942.1"/>
    <property type="molecule type" value="Genomic_DNA"/>
</dbReference>
<evidence type="ECO:0000256" key="1">
    <source>
        <dbReference type="SAM" id="MobiDB-lite"/>
    </source>
</evidence>
<feature type="region of interest" description="Disordered" evidence="1">
    <location>
        <begin position="1"/>
        <end position="27"/>
    </location>
</feature>
<gene>
    <name evidence="2" type="ORF">PCANC_20509</name>
    <name evidence="3" type="ORF">PCASD_17370</name>
</gene>
<reference evidence="4 5" key="1">
    <citation type="submission" date="2017-11" db="EMBL/GenBank/DDBJ databases">
        <title>De novo assembly and phasing of dikaryotic genomes from two isolates of Puccinia coronata f. sp. avenae, the causal agent of oat crown rust.</title>
        <authorList>
            <person name="Miller M.E."/>
            <person name="Zhang Y."/>
            <person name="Omidvar V."/>
            <person name="Sperschneider J."/>
            <person name="Schwessinger B."/>
            <person name="Raley C."/>
            <person name="Palmer J.M."/>
            <person name="Garnica D."/>
            <person name="Upadhyaya N."/>
            <person name="Rathjen J."/>
            <person name="Taylor J.M."/>
            <person name="Park R.F."/>
            <person name="Dodds P.N."/>
            <person name="Hirsch C.D."/>
            <person name="Kianian S.F."/>
            <person name="Figueroa M."/>
        </authorList>
    </citation>
    <scope>NUCLEOTIDE SEQUENCE [LARGE SCALE GENOMIC DNA]</scope>
    <source>
        <strain evidence="2">12NC29</strain>
        <strain evidence="3">12SD80</strain>
    </source>
</reference>